<reference evidence="13" key="1">
    <citation type="submission" date="2022-07" db="EMBL/GenBank/DDBJ databases">
        <title>Chromosome-level genome of Muraenolepis orangiensis.</title>
        <authorList>
            <person name="Kim J."/>
        </authorList>
    </citation>
    <scope>NUCLEOTIDE SEQUENCE</scope>
    <source>
        <strain evidence="13">KU_S4_2022</strain>
        <tissue evidence="13">Muscle</tissue>
    </source>
</reference>
<accession>A0A9Q0IPV0</accession>
<evidence type="ECO:0000313" key="14">
    <source>
        <dbReference type="Proteomes" id="UP001148018"/>
    </source>
</evidence>
<dbReference type="InterPro" id="IPR001356">
    <property type="entry name" value="HD"/>
</dbReference>
<dbReference type="FunFam" id="1.10.10.60:FF:000108">
    <property type="entry name" value="NK2 homeobox 1"/>
    <property type="match status" value="1"/>
</dbReference>
<dbReference type="PANTHER" id="PTHR24340">
    <property type="entry name" value="HOMEOBOX PROTEIN NKX"/>
    <property type="match status" value="1"/>
</dbReference>
<dbReference type="PANTHER" id="PTHR24340:SF40">
    <property type="entry name" value="HOMEOBOX PROTEIN NKX-2.4"/>
    <property type="match status" value="1"/>
</dbReference>
<evidence type="ECO:0000256" key="2">
    <source>
        <dbReference type="ARBA" id="ARBA00005661"/>
    </source>
</evidence>
<dbReference type="InterPro" id="IPR009057">
    <property type="entry name" value="Homeodomain-like_sf"/>
</dbReference>
<evidence type="ECO:0000256" key="8">
    <source>
        <dbReference type="ARBA" id="ARBA00023242"/>
    </source>
</evidence>
<feature type="compositionally biased region" description="Basic residues" evidence="11">
    <location>
        <begin position="92"/>
        <end position="102"/>
    </location>
</feature>
<keyword evidence="6 9" id="KW-0371">Homeobox</keyword>
<keyword evidence="5 9" id="KW-0238">DNA-binding</keyword>
<feature type="region of interest" description="Disordered" evidence="11">
    <location>
        <begin position="251"/>
        <end position="282"/>
    </location>
</feature>
<feature type="compositionally biased region" description="Low complexity" evidence="11">
    <location>
        <begin position="81"/>
        <end position="91"/>
    </location>
</feature>
<feature type="compositionally biased region" description="Pro residues" evidence="11">
    <location>
        <begin position="265"/>
        <end position="279"/>
    </location>
</feature>
<keyword evidence="4" id="KW-0805">Transcription regulation</keyword>
<protein>
    <recommendedName>
        <fullName evidence="12">Homeobox domain-containing protein</fullName>
    </recommendedName>
</protein>
<comment type="caution">
    <text evidence="13">The sequence shown here is derived from an EMBL/GenBank/DDBJ whole genome shotgun (WGS) entry which is preliminary data.</text>
</comment>
<comment type="similarity">
    <text evidence="2">Belongs to the NK-2 homeobox family.</text>
</comment>
<feature type="region of interest" description="Disordered" evidence="11">
    <location>
        <begin position="315"/>
        <end position="344"/>
    </location>
</feature>
<dbReference type="GO" id="GO:0048513">
    <property type="term" value="P:animal organ development"/>
    <property type="evidence" value="ECO:0007669"/>
    <property type="project" value="UniProtKB-ARBA"/>
</dbReference>
<evidence type="ECO:0000256" key="3">
    <source>
        <dbReference type="ARBA" id="ARBA00022473"/>
    </source>
</evidence>
<evidence type="ECO:0000256" key="6">
    <source>
        <dbReference type="ARBA" id="ARBA00023155"/>
    </source>
</evidence>
<feature type="compositionally biased region" description="Basic residues" evidence="11">
    <location>
        <begin position="59"/>
        <end position="69"/>
    </location>
</feature>
<dbReference type="PROSITE" id="PS00027">
    <property type="entry name" value="HOMEOBOX_1"/>
    <property type="match status" value="1"/>
</dbReference>
<evidence type="ECO:0000256" key="11">
    <source>
        <dbReference type="SAM" id="MobiDB-lite"/>
    </source>
</evidence>
<dbReference type="GO" id="GO:0005634">
    <property type="term" value="C:nucleus"/>
    <property type="evidence" value="ECO:0007669"/>
    <property type="project" value="UniProtKB-SubCell"/>
</dbReference>
<dbReference type="GO" id="GO:0000978">
    <property type="term" value="F:RNA polymerase II cis-regulatory region sequence-specific DNA binding"/>
    <property type="evidence" value="ECO:0007669"/>
    <property type="project" value="TreeGrafter"/>
</dbReference>
<dbReference type="Gene3D" id="1.10.10.60">
    <property type="entry name" value="Homeodomain-like"/>
    <property type="match status" value="1"/>
</dbReference>
<feature type="compositionally biased region" description="Gly residues" evidence="11">
    <location>
        <begin position="71"/>
        <end position="80"/>
    </location>
</feature>
<evidence type="ECO:0000313" key="13">
    <source>
        <dbReference type="EMBL" id="KAJ3606399.1"/>
    </source>
</evidence>
<sequence length="374" mass="41320">MSLSPRHSTPFSVTDILSPLEESYRKFCSGVGGGMMEHSGGNLLYSRQAPVVSLQHPPQHQHQHQHHSLAHGGGGGGGGTTPAPYHMSSSSSHHHHLHHHHGGGGGGGGVPQFSSTMGGYCNGSVAGGELPSYQDTVRSAGPAGAWYSHPESRYPHTISRFMGASGGMPSLGPLHGAMDVTAKSLQVTLHATPRRKRRVLFSQAQVYELERRFKQQRYLSAPEREHLATLIHLTPTQVKIWFQNHRYKMKRQAKDKVAQQHLQQQPPPPPQSPPPPPPLRLLRDDARAHRRTAAARTASQRTGRRIRLLLHPHHHPHHLHHHHQTTPQLGHLSTDEMEMSPSPPTGLQVNMSQTDAALLEYNMLTSNLLYGRTW</sequence>
<dbReference type="PROSITE" id="PS50071">
    <property type="entry name" value="HOMEOBOX_2"/>
    <property type="match status" value="1"/>
</dbReference>
<feature type="domain" description="Homeobox" evidence="12">
    <location>
        <begin position="192"/>
        <end position="252"/>
    </location>
</feature>
<dbReference type="InterPro" id="IPR020479">
    <property type="entry name" value="HD_metazoa"/>
</dbReference>
<dbReference type="GO" id="GO:0000981">
    <property type="term" value="F:DNA-binding transcription factor activity, RNA polymerase II-specific"/>
    <property type="evidence" value="ECO:0007669"/>
    <property type="project" value="InterPro"/>
</dbReference>
<dbReference type="AlphaFoldDB" id="A0A9Q0IPV0"/>
<proteinExistence type="inferred from homology"/>
<dbReference type="Proteomes" id="UP001148018">
    <property type="component" value="Unassembled WGS sequence"/>
</dbReference>
<dbReference type="InterPro" id="IPR050394">
    <property type="entry name" value="Homeobox_NK-like"/>
</dbReference>
<evidence type="ECO:0000256" key="10">
    <source>
        <dbReference type="RuleBase" id="RU000682"/>
    </source>
</evidence>
<keyword evidence="3" id="KW-0217">Developmental protein</keyword>
<evidence type="ECO:0000256" key="7">
    <source>
        <dbReference type="ARBA" id="ARBA00023163"/>
    </source>
</evidence>
<dbReference type="Pfam" id="PF00046">
    <property type="entry name" value="Homeodomain"/>
    <property type="match status" value="1"/>
</dbReference>
<evidence type="ECO:0000256" key="9">
    <source>
        <dbReference type="PROSITE-ProRule" id="PRU00108"/>
    </source>
</evidence>
<evidence type="ECO:0000256" key="1">
    <source>
        <dbReference type="ARBA" id="ARBA00004123"/>
    </source>
</evidence>
<dbReference type="SUPFAM" id="SSF46689">
    <property type="entry name" value="Homeodomain-like"/>
    <property type="match status" value="1"/>
</dbReference>
<dbReference type="GO" id="GO:0030154">
    <property type="term" value="P:cell differentiation"/>
    <property type="evidence" value="ECO:0007669"/>
    <property type="project" value="TreeGrafter"/>
</dbReference>
<evidence type="ECO:0000256" key="4">
    <source>
        <dbReference type="ARBA" id="ARBA00023015"/>
    </source>
</evidence>
<dbReference type="PRINTS" id="PR00024">
    <property type="entry name" value="HOMEOBOX"/>
</dbReference>
<dbReference type="SMART" id="SM00389">
    <property type="entry name" value="HOX"/>
    <property type="match status" value="1"/>
</dbReference>
<dbReference type="OrthoDB" id="3137333at2759"/>
<dbReference type="GO" id="GO:0045944">
    <property type="term" value="P:positive regulation of transcription by RNA polymerase II"/>
    <property type="evidence" value="ECO:0007669"/>
    <property type="project" value="UniProtKB-ARBA"/>
</dbReference>
<evidence type="ECO:0000256" key="5">
    <source>
        <dbReference type="ARBA" id="ARBA00023125"/>
    </source>
</evidence>
<keyword evidence="14" id="KW-1185">Reference proteome</keyword>
<feature type="DNA-binding region" description="Homeobox" evidence="9">
    <location>
        <begin position="194"/>
        <end position="253"/>
    </location>
</feature>
<organism evidence="13 14">
    <name type="scientific">Muraenolepis orangiensis</name>
    <name type="common">Patagonian moray cod</name>
    <dbReference type="NCBI Taxonomy" id="630683"/>
    <lineage>
        <taxon>Eukaryota</taxon>
        <taxon>Metazoa</taxon>
        <taxon>Chordata</taxon>
        <taxon>Craniata</taxon>
        <taxon>Vertebrata</taxon>
        <taxon>Euteleostomi</taxon>
        <taxon>Actinopterygii</taxon>
        <taxon>Neopterygii</taxon>
        <taxon>Teleostei</taxon>
        <taxon>Neoteleostei</taxon>
        <taxon>Acanthomorphata</taxon>
        <taxon>Zeiogadaria</taxon>
        <taxon>Gadariae</taxon>
        <taxon>Gadiformes</taxon>
        <taxon>Muraenolepidoidei</taxon>
        <taxon>Muraenolepididae</taxon>
        <taxon>Muraenolepis</taxon>
    </lineage>
</organism>
<name>A0A9Q0IPV0_9TELE</name>
<dbReference type="InterPro" id="IPR017970">
    <property type="entry name" value="Homeobox_CS"/>
</dbReference>
<dbReference type="EMBL" id="JANIIK010000042">
    <property type="protein sequence ID" value="KAJ3606399.1"/>
    <property type="molecule type" value="Genomic_DNA"/>
</dbReference>
<gene>
    <name evidence="13" type="ORF">NHX12_025920</name>
</gene>
<feature type="region of interest" description="Disordered" evidence="11">
    <location>
        <begin position="54"/>
        <end position="111"/>
    </location>
</feature>
<comment type="subcellular location">
    <subcellularLocation>
        <location evidence="1 9 10">Nucleus</location>
    </subcellularLocation>
</comment>
<keyword evidence="8 9" id="KW-0539">Nucleus</keyword>
<feature type="compositionally biased region" description="Basic residues" evidence="11">
    <location>
        <begin position="315"/>
        <end position="324"/>
    </location>
</feature>
<keyword evidence="7" id="KW-0804">Transcription</keyword>
<dbReference type="CDD" id="cd00086">
    <property type="entry name" value="homeodomain"/>
    <property type="match status" value="1"/>
</dbReference>
<evidence type="ECO:0000259" key="12">
    <source>
        <dbReference type="PROSITE" id="PS50071"/>
    </source>
</evidence>